<feature type="domain" description="N-acetyltransferase" evidence="4">
    <location>
        <begin position="5"/>
        <end position="155"/>
    </location>
</feature>
<evidence type="ECO:0000256" key="1">
    <source>
        <dbReference type="ARBA" id="ARBA00022679"/>
    </source>
</evidence>
<dbReference type="RefSeq" id="WP_378073839.1">
    <property type="nucleotide sequence ID" value="NZ_JBHSBL010000046.1"/>
</dbReference>
<evidence type="ECO:0000256" key="2">
    <source>
        <dbReference type="ARBA" id="ARBA00023315"/>
    </source>
</evidence>
<protein>
    <submittedName>
        <fullName evidence="5">GNAT family N-acetyltransferase</fullName>
        <ecNumber evidence="5">2.3.-.-</ecNumber>
    </submittedName>
</protein>
<comment type="similarity">
    <text evidence="3">Belongs to the acetyltransferase family. RimJ subfamily.</text>
</comment>
<dbReference type="Pfam" id="PF13302">
    <property type="entry name" value="Acetyltransf_3"/>
    <property type="match status" value="1"/>
</dbReference>
<proteinExistence type="inferred from homology"/>
<dbReference type="Gene3D" id="3.40.630.30">
    <property type="match status" value="1"/>
</dbReference>
<name>A0ABV8J8G8_9ACTN</name>
<keyword evidence="6" id="KW-1185">Reference proteome</keyword>
<dbReference type="Proteomes" id="UP001595867">
    <property type="component" value="Unassembled WGS sequence"/>
</dbReference>
<evidence type="ECO:0000313" key="6">
    <source>
        <dbReference type="Proteomes" id="UP001595867"/>
    </source>
</evidence>
<accession>A0ABV8J8G8</accession>
<dbReference type="InterPro" id="IPR051531">
    <property type="entry name" value="N-acetyltransferase"/>
</dbReference>
<keyword evidence="2 5" id="KW-0012">Acyltransferase</keyword>
<dbReference type="PANTHER" id="PTHR43792">
    <property type="entry name" value="GNAT FAMILY, PUTATIVE (AFU_ORTHOLOGUE AFUA_3G00765)-RELATED-RELATED"/>
    <property type="match status" value="1"/>
</dbReference>
<dbReference type="InterPro" id="IPR016181">
    <property type="entry name" value="Acyl_CoA_acyltransferase"/>
</dbReference>
<dbReference type="PROSITE" id="PS51186">
    <property type="entry name" value="GNAT"/>
    <property type="match status" value="1"/>
</dbReference>
<organism evidence="5 6">
    <name type="scientific">Actinoplanes subglobosus</name>
    <dbReference type="NCBI Taxonomy" id="1547892"/>
    <lineage>
        <taxon>Bacteria</taxon>
        <taxon>Bacillati</taxon>
        <taxon>Actinomycetota</taxon>
        <taxon>Actinomycetes</taxon>
        <taxon>Micromonosporales</taxon>
        <taxon>Micromonosporaceae</taxon>
        <taxon>Actinoplanes</taxon>
    </lineage>
</organism>
<gene>
    <name evidence="5" type="ORF">ACFO0C_48925</name>
</gene>
<evidence type="ECO:0000313" key="5">
    <source>
        <dbReference type="EMBL" id="MFC4072907.1"/>
    </source>
</evidence>
<dbReference type="EC" id="2.3.-.-" evidence="5"/>
<keyword evidence="1 5" id="KW-0808">Transferase</keyword>
<dbReference type="PANTHER" id="PTHR43792:SF8">
    <property type="entry name" value="[RIBOSOMAL PROTEIN US5]-ALANINE N-ACETYLTRANSFERASE"/>
    <property type="match status" value="1"/>
</dbReference>
<dbReference type="InterPro" id="IPR000182">
    <property type="entry name" value="GNAT_dom"/>
</dbReference>
<evidence type="ECO:0000256" key="3">
    <source>
        <dbReference type="ARBA" id="ARBA00038502"/>
    </source>
</evidence>
<reference evidence="6" key="1">
    <citation type="journal article" date="2019" name="Int. J. Syst. Evol. Microbiol.">
        <title>The Global Catalogue of Microorganisms (GCM) 10K type strain sequencing project: providing services to taxonomists for standard genome sequencing and annotation.</title>
        <authorList>
            <consortium name="The Broad Institute Genomics Platform"/>
            <consortium name="The Broad Institute Genome Sequencing Center for Infectious Disease"/>
            <person name="Wu L."/>
            <person name="Ma J."/>
        </authorList>
    </citation>
    <scope>NUCLEOTIDE SEQUENCE [LARGE SCALE GENOMIC DNA]</scope>
    <source>
        <strain evidence="6">TBRC 5832</strain>
    </source>
</reference>
<dbReference type="SUPFAM" id="SSF55729">
    <property type="entry name" value="Acyl-CoA N-acyltransferases (Nat)"/>
    <property type="match status" value="1"/>
</dbReference>
<evidence type="ECO:0000259" key="4">
    <source>
        <dbReference type="PROSITE" id="PS51186"/>
    </source>
</evidence>
<comment type="caution">
    <text evidence="5">The sequence shown here is derived from an EMBL/GenBank/DDBJ whole genome shotgun (WGS) entry which is preliminary data.</text>
</comment>
<dbReference type="EMBL" id="JBHSBL010000046">
    <property type="protein sequence ID" value="MFC4072907.1"/>
    <property type="molecule type" value="Genomic_DNA"/>
</dbReference>
<sequence length="155" mass="17205">MLELQRLRDDHAAALLEFEVTNREFFARTVLDRGDAYFERFEDRHAALLAEQEAGSCHFHVLTDDGAVLGRFNLVDVEDGSAELGFRVAERSAGRGLATLGVQRVIVLARDDYGLRQLTAGADRTNAASLAVLRRTGFVPVTETDHGIQHARDLR</sequence>
<dbReference type="GO" id="GO:0016746">
    <property type="term" value="F:acyltransferase activity"/>
    <property type="evidence" value="ECO:0007669"/>
    <property type="project" value="UniProtKB-KW"/>
</dbReference>